<accession>A0A2S4HAJ6</accession>
<evidence type="ECO:0000313" key="1">
    <source>
        <dbReference type="EMBL" id="POP50994.1"/>
    </source>
</evidence>
<dbReference type="AlphaFoldDB" id="A0A2S4HAJ6"/>
<dbReference type="Proteomes" id="UP000237222">
    <property type="component" value="Unassembled WGS sequence"/>
</dbReference>
<sequence>MKEAVTILGYIIRGLAELLARQKARLDSFGTRFVAAAMLPKNNHLHKFACYGRYVAMREE</sequence>
<name>A0A2S4HAJ6_9GAMM</name>
<proteinExistence type="predicted"/>
<reference evidence="1" key="1">
    <citation type="submission" date="2018-01" db="EMBL/GenBank/DDBJ databases">
        <authorList>
            <person name="Yu X.-D."/>
        </authorList>
    </citation>
    <scope>NUCLEOTIDE SEQUENCE</scope>
    <source>
        <strain evidence="1">ZX-21</strain>
    </source>
</reference>
<protein>
    <submittedName>
        <fullName evidence="1">Uncharacterized protein</fullName>
    </submittedName>
</protein>
<evidence type="ECO:0000313" key="2">
    <source>
        <dbReference type="Proteomes" id="UP000237222"/>
    </source>
</evidence>
<dbReference type="EMBL" id="PQGG01000045">
    <property type="protein sequence ID" value="POP50994.1"/>
    <property type="molecule type" value="Genomic_DNA"/>
</dbReference>
<gene>
    <name evidence="1" type="ORF">C0068_19365</name>
</gene>
<comment type="caution">
    <text evidence="1">The sequence shown here is derived from an EMBL/GenBank/DDBJ whole genome shotgun (WGS) entry which is preliminary data.</text>
</comment>
<organism evidence="1 2">
    <name type="scientific">Zhongshania marina</name>
    <dbReference type="NCBI Taxonomy" id="2304603"/>
    <lineage>
        <taxon>Bacteria</taxon>
        <taxon>Pseudomonadati</taxon>
        <taxon>Pseudomonadota</taxon>
        <taxon>Gammaproteobacteria</taxon>
        <taxon>Cellvibrionales</taxon>
        <taxon>Spongiibacteraceae</taxon>
        <taxon>Zhongshania</taxon>
    </lineage>
</organism>